<protein>
    <recommendedName>
        <fullName evidence="3">PRC-barrel domain containing protein</fullName>
    </recommendedName>
</protein>
<dbReference type="InterPro" id="IPR014747">
    <property type="entry name" value="Bac_photo_RC_H_C"/>
</dbReference>
<dbReference type="GO" id="GO:0019684">
    <property type="term" value="P:photosynthesis, light reaction"/>
    <property type="evidence" value="ECO:0007669"/>
    <property type="project" value="InterPro"/>
</dbReference>
<sequence length="157" mass="16910">MTPTGYQAGPDRIARARRGIWKVRQPEVAGCQEEEVTMTMETVWAGPEHTDGALGEGVIGYDVEAPDGSVGTVVRLSPVPGFDHLVIDAGVWKFGRSVVVPAGMVTGVDDAARVIRVGCTKDQIKDAPRFERDQDTGDLFYLRQLGAYYEALSAGQG</sequence>
<evidence type="ECO:0008006" key="3">
    <source>
        <dbReference type="Google" id="ProtNLM"/>
    </source>
</evidence>
<name>A0A8D3WLB2_STRFA</name>
<dbReference type="Gene3D" id="3.90.50.10">
    <property type="entry name" value="Photosynthetic Reaction Center, subunit H, domain 2"/>
    <property type="match status" value="1"/>
</dbReference>
<evidence type="ECO:0000313" key="2">
    <source>
        <dbReference type="Proteomes" id="UP000002066"/>
    </source>
</evidence>
<dbReference type="InterPro" id="IPR011033">
    <property type="entry name" value="PRC_barrel-like_sf"/>
</dbReference>
<evidence type="ECO:0000313" key="1">
    <source>
        <dbReference type="EMBL" id="ADW07210.1"/>
    </source>
</evidence>
<dbReference type="SUPFAM" id="SSF50346">
    <property type="entry name" value="PRC-barrel domain"/>
    <property type="match status" value="1"/>
</dbReference>
<dbReference type="AlphaFoldDB" id="A0A8D3WLB2"/>
<dbReference type="EMBL" id="CP002475">
    <property type="protein sequence ID" value="ADW07210.1"/>
    <property type="molecule type" value="Genomic_DNA"/>
</dbReference>
<accession>A0A8D3WLB2</accession>
<organism evidence="1 2">
    <name type="scientific">Streptomyces pratensis (strain ATCC 33331 / IAF-45CD)</name>
    <dbReference type="NCBI Taxonomy" id="591167"/>
    <lineage>
        <taxon>Bacteria</taxon>
        <taxon>Bacillati</taxon>
        <taxon>Actinomycetota</taxon>
        <taxon>Actinomycetes</taxon>
        <taxon>Kitasatosporales</taxon>
        <taxon>Streptomycetaceae</taxon>
        <taxon>Streptomyces</taxon>
    </lineage>
</organism>
<dbReference type="KEGG" id="sfa:Sfla_5822"/>
<gene>
    <name evidence="1" type="ordered locus">Sfla_5822</name>
</gene>
<reference evidence="1 2" key="1">
    <citation type="submission" date="2011-01" db="EMBL/GenBank/DDBJ databases">
        <title>Complete sequence of chromosome of Streptomyces flavogriseus ATCC 33331.</title>
        <authorList>
            <consortium name="US DOE Joint Genome Institute"/>
            <person name="Lucas S."/>
            <person name="Copeland A."/>
            <person name="Lapidus A."/>
            <person name="Cheng J.-F."/>
            <person name="Goodwin L."/>
            <person name="Pitluck S."/>
            <person name="Davenport K."/>
            <person name="Detter J.C."/>
            <person name="Han C."/>
            <person name="Tapia R."/>
            <person name="Land M."/>
            <person name="Hauser L."/>
            <person name="Kyrpides N."/>
            <person name="Ivanova N."/>
            <person name="Ovchinnikova G."/>
            <person name="Pagani I."/>
            <person name="Brumm P."/>
            <person name="Mead D."/>
            <person name="Woyke T."/>
        </authorList>
    </citation>
    <scope>NUCLEOTIDE SEQUENCE [LARGE SCALE GENOMIC DNA]</scope>
    <source>
        <strain evidence="2">ATCC 33331 / IAF-45CD</strain>
    </source>
</reference>
<dbReference type="Proteomes" id="UP000002066">
    <property type="component" value="Chromosome"/>
</dbReference>
<dbReference type="GO" id="GO:0030077">
    <property type="term" value="C:plasma membrane light-harvesting complex"/>
    <property type="evidence" value="ECO:0007669"/>
    <property type="project" value="InterPro"/>
</dbReference>
<proteinExistence type="predicted"/>